<evidence type="ECO:0000259" key="5">
    <source>
        <dbReference type="Pfam" id="PF21343"/>
    </source>
</evidence>
<feature type="domain" description="ACAD9/ACADV-like C-terminal" evidence="5">
    <location>
        <begin position="83"/>
        <end position="131"/>
    </location>
</feature>
<reference evidence="8" key="1">
    <citation type="submission" date="2016-06" db="UniProtKB">
        <authorList>
            <consortium name="WormBaseParasite"/>
        </authorList>
    </citation>
    <scope>IDENTIFICATION</scope>
</reference>
<dbReference type="AlphaFoldDB" id="A0A183ERM9"/>
<proteinExistence type="predicted"/>
<keyword evidence="3" id="KW-0560">Oxidoreductase</keyword>
<dbReference type="Gene3D" id="1.20.140.10">
    <property type="entry name" value="Butyryl-CoA Dehydrogenase, subunit A, domain 3"/>
    <property type="match status" value="2"/>
</dbReference>
<keyword evidence="1" id="KW-0285">Flavoprotein</keyword>
<sequence length="132" mass="15187">MGYMRECGLERVMRDLRIFRIFEGANDVLRLFIALTGMQYLGKHMEYNMKKLRAGNIGVLFESIFPRNKFDFNVHPSLADAAKRQWELVRLADAAIDIYSTAAVLSRCSRAAALQQSAFDCERKLAELYTKQ</sequence>
<dbReference type="InterPro" id="IPR009075">
    <property type="entry name" value="AcylCo_DH/oxidase_C"/>
</dbReference>
<evidence type="ECO:0000313" key="8">
    <source>
        <dbReference type="WBParaSite" id="GPUH_0002365001-mRNA-1"/>
    </source>
</evidence>
<keyword evidence="7" id="KW-1185">Reference proteome</keyword>
<evidence type="ECO:0000256" key="1">
    <source>
        <dbReference type="ARBA" id="ARBA00022630"/>
    </source>
</evidence>
<dbReference type="EMBL" id="UYRT01098388">
    <property type="protein sequence ID" value="VDN41724.1"/>
    <property type="molecule type" value="Genomic_DNA"/>
</dbReference>
<dbReference type="InterPro" id="IPR036250">
    <property type="entry name" value="AcylCo_DH-like_C"/>
</dbReference>
<dbReference type="InterPro" id="IPR049448">
    <property type="entry name" value="ACAD9/ACADV-like_C"/>
</dbReference>
<dbReference type="OrthoDB" id="2588832at2759"/>
<evidence type="ECO:0000256" key="3">
    <source>
        <dbReference type="ARBA" id="ARBA00023002"/>
    </source>
</evidence>
<name>A0A183ERM9_9BILA</name>
<reference evidence="6 7" key="2">
    <citation type="submission" date="2018-11" db="EMBL/GenBank/DDBJ databases">
        <authorList>
            <consortium name="Pathogen Informatics"/>
        </authorList>
    </citation>
    <scope>NUCLEOTIDE SEQUENCE [LARGE SCALE GENOMIC DNA]</scope>
</reference>
<dbReference type="GO" id="GO:0016627">
    <property type="term" value="F:oxidoreductase activity, acting on the CH-CH group of donors"/>
    <property type="evidence" value="ECO:0007669"/>
    <property type="project" value="InterPro"/>
</dbReference>
<keyword evidence="2" id="KW-0809">Transit peptide</keyword>
<protein>
    <submittedName>
        <fullName evidence="8">Acyl-CoA_dh_1 domain-containing protein</fullName>
    </submittedName>
</protein>
<gene>
    <name evidence="6" type="ORF">GPUH_LOCUS23620</name>
</gene>
<dbReference type="Pfam" id="PF21343">
    <property type="entry name" value="ACAD9-ACADV_C"/>
    <property type="match status" value="1"/>
</dbReference>
<dbReference type="Proteomes" id="UP000271098">
    <property type="component" value="Unassembled WGS sequence"/>
</dbReference>
<feature type="domain" description="Acyl-CoA dehydrogenase/oxidase C-terminal" evidence="4">
    <location>
        <begin position="1"/>
        <end position="34"/>
    </location>
</feature>
<dbReference type="SUPFAM" id="SSF47203">
    <property type="entry name" value="Acyl-CoA dehydrogenase C-terminal domain-like"/>
    <property type="match status" value="1"/>
</dbReference>
<organism evidence="8">
    <name type="scientific">Gongylonema pulchrum</name>
    <dbReference type="NCBI Taxonomy" id="637853"/>
    <lineage>
        <taxon>Eukaryota</taxon>
        <taxon>Metazoa</taxon>
        <taxon>Ecdysozoa</taxon>
        <taxon>Nematoda</taxon>
        <taxon>Chromadorea</taxon>
        <taxon>Rhabditida</taxon>
        <taxon>Spirurina</taxon>
        <taxon>Spiruromorpha</taxon>
        <taxon>Spiruroidea</taxon>
        <taxon>Gongylonematidae</taxon>
        <taxon>Gongylonema</taxon>
    </lineage>
</organism>
<evidence type="ECO:0000313" key="7">
    <source>
        <dbReference type="Proteomes" id="UP000271098"/>
    </source>
</evidence>
<dbReference type="WBParaSite" id="GPUH_0002365001-mRNA-1">
    <property type="protein sequence ID" value="GPUH_0002365001-mRNA-1"/>
    <property type="gene ID" value="GPUH_0002365001"/>
</dbReference>
<evidence type="ECO:0000259" key="4">
    <source>
        <dbReference type="Pfam" id="PF00441"/>
    </source>
</evidence>
<dbReference type="Pfam" id="PF00441">
    <property type="entry name" value="Acyl-CoA_dh_1"/>
    <property type="match status" value="1"/>
</dbReference>
<evidence type="ECO:0000256" key="2">
    <source>
        <dbReference type="ARBA" id="ARBA00022946"/>
    </source>
</evidence>
<evidence type="ECO:0000313" key="6">
    <source>
        <dbReference type="EMBL" id="VDN41724.1"/>
    </source>
</evidence>
<accession>A0A183ERM9</accession>